<sequence>MFTIFATIIATAAGAHGATAACGLPGPQQAAEQRAEICVKPIPPTLVNQTEDTMQSQHAENATEPHPYVGMWVTGDGRIRQELLPNGRYDEARGRRASAYVGRYEITGTSIFYWDDSGFTADGEFVDMNTLHHGGMIMYREQSGQ</sequence>
<dbReference type="InterPro" id="IPR020955">
    <property type="entry name" value="Uncharacterised_Atu4866"/>
</dbReference>
<name>A0A8X8H0Q9_9RHOB</name>
<keyword evidence="3" id="KW-1185">Reference proteome</keyword>
<protein>
    <submittedName>
        <fullName evidence="2">Atu4866 domain-containing protein</fullName>
    </submittedName>
</protein>
<keyword evidence="1" id="KW-0732">Signal</keyword>
<dbReference type="Gene3D" id="2.40.128.290">
    <property type="entry name" value="Uncharacterised protein Atu4866, PF11512"/>
    <property type="match status" value="1"/>
</dbReference>
<evidence type="ECO:0000313" key="3">
    <source>
        <dbReference type="Proteomes" id="UP000484076"/>
    </source>
</evidence>
<feature type="signal peptide" evidence="1">
    <location>
        <begin position="1"/>
        <end position="20"/>
    </location>
</feature>
<comment type="caution">
    <text evidence="2">The sequence shown here is derived from an EMBL/GenBank/DDBJ whole genome shotgun (WGS) entry which is preliminary data.</text>
</comment>
<reference evidence="2" key="1">
    <citation type="submission" date="2020-05" db="EMBL/GenBank/DDBJ databases">
        <title>Fertoebacter nigrum gen. nov., sp. nov., a new member of the family Rhodobacteraceae.</title>
        <authorList>
            <person name="Szuroczki S."/>
            <person name="Abbaszade G."/>
            <person name="Buni D."/>
            <person name="Schumann P."/>
            <person name="Toth E."/>
        </authorList>
    </citation>
    <scope>NUCLEOTIDE SEQUENCE</scope>
    <source>
        <strain evidence="2">RG-N-1a</strain>
    </source>
</reference>
<gene>
    <name evidence="2" type="ORF">GEU84_011410</name>
</gene>
<dbReference type="AlphaFoldDB" id="A0A8X8H0Q9"/>
<dbReference type="RefSeq" id="WP_152825474.1">
    <property type="nucleotide sequence ID" value="NZ_WHUT02000006.1"/>
</dbReference>
<feature type="chain" id="PRO_5036473161" evidence="1">
    <location>
        <begin position="21"/>
        <end position="145"/>
    </location>
</feature>
<evidence type="ECO:0000256" key="1">
    <source>
        <dbReference type="SAM" id="SignalP"/>
    </source>
</evidence>
<accession>A0A8X8H0Q9</accession>
<dbReference type="Proteomes" id="UP000484076">
    <property type="component" value="Unassembled WGS sequence"/>
</dbReference>
<proteinExistence type="predicted"/>
<evidence type="ECO:0000313" key="2">
    <source>
        <dbReference type="EMBL" id="NUB44996.1"/>
    </source>
</evidence>
<dbReference type="Pfam" id="PF11512">
    <property type="entry name" value="Atu4866"/>
    <property type="match status" value="1"/>
</dbReference>
<organism evidence="2 3">
    <name type="scientific">Fertoeibacter niger</name>
    <dbReference type="NCBI Taxonomy" id="2656921"/>
    <lineage>
        <taxon>Bacteria</taxon>
        <taxon>Pseudomonadati</taxon>
        <taxon>Pseudomonadota</taxon>
        <taxon>Alphaproteobacteria</taxon>
        <taxon>Rhodobacterales</taxon>
        <taxon>Paracoccaceae</taxon>
        <taxon>Fertoeibacter</taxon>
    </lineage>
</organism>
<dbReference type="InterPro" id="IPR038646">
    <property type="entry name" value="Atu4866-like_sf"/>
</dbReference>
<dbReference type="EMBL" id="WHUT02000006">
    <property type="protein sequence ID" value="NUB44996.1"/>
    <property type="molecule type" value="Genomic_DNA"/>
</dbReference>